<sequence>MCVKCRLDRELSAGRKRIPKGKLSAVHMPHPAATEIDGAACFMCSRFTPAKSVCENQ</sequence>
<dbReference type="HOGENOM" id="CLU_2988507_0_0_9"/>
<accession>A8RYM3</accession>
<reference evidence="1 2" key="1">
    <citation type="submission" date="2007-08" db="EMBL/GenBank/DDBJ databases">
        <authorList>
            <person name="Fulton L."/>
            <person name="Clifton S."/>
            <person name="Fulton B."/>
            <person name="Xu J."/>
            <person name="Minx P."/>
            <person name="Pepin K.H."/>
            <person name="Johnson M."/>
            <person name="Thiruvilangam P."/>
            <person name="Bhonagiri V."/>
            <person name="Nash W.E."/>
            <person name="Mardis E.R."/>
            <person name="Wilson R.K."/>
        </authorList>
    </citation>
    <scope>NUCLEOTIDE SEQUENCE [LARGE SCALE GENOMIC DNA]</scope>
    <source>
        <strain evidence="2">ATCC BAA-613 / DSM 15670 / CCUG 46953 / JCM 12243 / WAL 16351</strain>
    </source>
</reference>
<name>A8RYM3_ENTBW</name>
<dbReference type="PaxDb" id="411902-CLOBOL_05168"/>
<dbReference type="EMBL" id="ABCC02000039">
    <property type="protein sequence ID" value="EDP14626.1"/>
    <property type="molecule type" value="Genomic_DNA"/>
</dbReference>
<protein>
    <submittedName>
        <fullName evidence="1">Uncharacterized protein</fullName>
    </submittedName>
</protein>
<proteinExistence type="predicted"/>
<dbReference type="Proteomes" id="UP000005396">
    <property type="component" value="Unassembled WGS sequence"/>
</dbReference>
<evidence type="ECO:0000313" key="1">
    <source>
        <dbReference type="EMBL" id="EDP14626.1"/>
    </source>
</evidence>
<comment type="caution">
    <text evidence="1">The sequence shown here is derived from an EMBL/GenBank/DDBJ whole genome shotgun (WGS) entry which is preliminary data.</text>
</comment>
<gene>
    <name evidence="1" type="ORF">CLOBOL_05168</name>
</gene>
<reference evidence="1 2" key="2">
    <citation type="submission" date="2007-09" db="EMBL/GenBank/DDBJ databases">
        <title>Draft genome sequence of Clostridium bolteae (ATCC BAA-613).</title>
        <authorList>
            <person name="Sudarsanam P."/>
            <person name="Ley R."/>
            <person name="Guruge J."/>
            <person name="Turnbaugh P.J."/>
            <person name="Mahowald M."/>
            <person name="Liep D."/>
            <person name="Gordon J."/>
        </authorList>
    </citation>
    <scope>NUCLEOTIDE SEQUENCE [LARGE SCALE GENOMIC DNA]</scope>
    <source>
        <strain evidence="2">ATCC BAA-613 / DSM 15670 / CCUG 46953 / JCM 12243 / WAL 16351</strain>
    </source>
</reference>
<organism evidence="1 2">
    <name type="scientific">Enterocloster bolteae (strain ATCC BAA-613 / DSM 15670 / CCUG 46953 / JCM 12243 / WAL 16351)</name>
    <name type="common">Clostridium bolteae</name>
    <dbReference type="NCBI Taxonomy" id="411902"/>
    <lineage>
        <taxon>Bacteria</taxon>
        <taxon>Bacillati</taxon>
        <taxon>Bacillota</taxon>
        <taxon>Clostridia</taxon>
        <taxon>Lachnospirales</taxon>
        <taxon>Lachnospiraceae</taxon>
        <taxon>Enterocloster</taxon>
    </lineage>
</organism>
<dbReference type="AlphaFoldDB" id="A8RYM3"/>
<evidence type="ECO:0000313" key="2">
    <source>
        <dbReference type="Proteomes" id="UP000005396"/>
    </source>
</evidence>